<feature type="domain" description="Flagellar motor switch protein FliN-like C-terminal" evidence="4">
    <location>
        <begin position="227"/>
        <end position="295"/>
    </location>
</feature>
<dbReference type="RefSeq" id="WP_025423326.1">
    <property type="nucleotide sequence ID" value="NZ_CP006569.1"/>
</dbReference>
<protein>
    <recommendedName>
        <fullName evidence="2">Surface presentation of antigens protein SpaO</fullName>
    </recommendedName>
</protein>
<dbReference type="InterPro" id="IPR003283">
    <property type="entry name" value="T3SS_OMP_SpaO"/>
</dbReference>
<dbReference type="Pfam" id="PF26304">
    <property type="entry name" value="FliMN_C_rel"/>
    <property type="match status" value="1"/>
</dbReference>
<dbReference type="GO" id="GO:0050918">
    <property type="term" value="P:positive chemotaxis"/>
    <property type="evidence" value="ECO:0007669"/>
    <property type="project" value="TreeGrafter"/>
</dbReference>
<accession>W0HWE5</accession>
<dbReference type="HOGENOM" id="CLU_914976_0_0_6"/>
<dbReference type="GO" id="GO:0009306">
    <property type="term" value="P:protein secretion"/>
    <property type="evidence" value="ECO:0007669"/>
    <property type="project" value="InterPro"/>
</dbReference>
<dbReference type="GO" id="GO:0071978">
    <property type="term" value="P:bacterial-type flagellum-dependent swarming motility"/>
    <property type="evidence" value="ECO:0007669"/>
    <property type="project" value="TreeGrafter"/>
</dbReference>
<dbReference type="Pfam" id="PF01052">
    <property type="entry name" value="FliMN_C"/>
    <property type="match status" value="1"/>
</dbReference>
<dbReference type="Proteomes" id="UP000019028">
    <property type="component" value="Chromosome"/>
</dbReference>
<evidence type="ECO:0000313" key="7">
    <source>
        <dbReference type="Proteomes" id="UP000019028"/>
    </source>
</evidence>
<dbReference type="AlphaFoldDB" id="W0HWE5"/>
<evidence type="ECO:0000259" key="5">
    <source>
        <dbReference type="Pfam" id="PF26304"/>
    </source>
</evidence>
<sequence>MKLFSRLRQVALEHQRLLRLQNSLAQSVIAAVCANQRYLQVTLENEHGQCQEGFVDITDWLAAQRAALPGMPWREIPLDYLCPLLQESVGSVALYGQTWTLRAVRAPSTPLPAQWLTLPVEEFTLHVSDWPVEAYPEAQAAGAELSLLPFELRCVLGRSRLPAVELAKLDTGDLLVITQPEMYLAVNGRAIFSCHQAQSKEIIVDNVIDPSIEDTQAQHTLPLFDWSRVPVTVEFVLEAKSYPLAELDNLQPGTAFDLSENVEKNIKIFLNQQLVGQGELVALADDRLAVEITKLNTFKSDKE</sequence>
<dbReference type="InterPro" id="IPR001543">
    <property type="entry name" value="FliN-like_C"/>
</dbReference>
<name>W0HWE5_9GAMM</name>
<keyword evidence="3" id="KW-0843">Virulence</keyword>
<dbReference type="KEGG" id="sod:Sant_3189"/>
<feature type="domain" description="SpaO FliM/N C-terminal related" evidence="5">
    <location>
        <begin position="145"/>
        <end position="208"/>
    </location>
</feature>
<comment type="similarity">
    <text evidence="1">Belongs to the FliN/MopA/SpaO family.</text>
</comment>
<dbReference type="PRINTS" id="PR01339">
    <property type="entry name" value="TYPE3OMOPROT"/>
</dbReference>
<organism evidence="6 7">
    <name type="scientific">Sodalis praecaptivus</name>
    <dbReference type="NCBI Taxonomy" id="1239307"/>
    <lineage>
        <taxon>Bacteria</taxon>
        <taxon>Pseudomonadati</taxon>
        <taxon>Pseudomonadota</taxon>
        <taxon>Gammaproteobacteria</taxon>
        <taxon>Enterobacterales</taxon>
        <taxon>Bruguierivoracaceae</taxon>
        <taxon>Sodalis</taxon>
    </lineage>
</organism>
<dbReference type="EMBL" id="CP006569">
    <property type="protein sequence ID" value="AHF78186.1"/>
    <property type="molecule type" value="Genomic_DNA"/>
</dbReference>
<dbReference type="InterPro" id="IPR036429">
    <property type="entry name" value="SpoA-like_sf"/>
</dbReference>
<evidence type="ECO:0000259" key="4">
    <source>
        <dbReference type="Pfam" id="PF01052"/>
    </source>
</evidence>
<dbReference type="Gene3D" id="2.30.330.10">
    <property type="entry name" value="SpoA-like"/>
    <property type="match status" value="1"/>
</dbReference>
<dbReference type="InterPro" id="IPR058805">
    <property type="entry name" value="SpaO_FliMN_C_rel"/>
</dbReference>
<dbReference type="PATRIC" id="fig|1239307.3.peg.3517"/>
<evidence type="ECO:0000256" key="1">
    <source>
        <dbReference type="ARBA" id="ARBA00009226"/>
    </source>
</evidence>
<proteinExistence type="inferred from homology"/>
<keyword evidence="7" id="KW-1185">Reference proteome</keyword>
<reference evidence="6 7" key="1">
    <citation type="journal article" date="2014" name="Genome Biol. Evol.">
        <title>Genome degeneration and adaptation in a nascent stage of symbiosis.</title>
        <authorList>
            <person name="Oakeson K.F."/>
            <person name="Gil R."/>
            <person name="Clayton A.L."/>
            <person name="Dunn D.M."/>
            <person name="von Niederhausern A.C."/>
            <person name="Hamil C."/>
            <person name="Aoyagi A."/>
            <person name="Duval B."/>
            <person name="Baca A."/>
            <person name="Silva F.J."/>
            <person name="Vallier A."/>
            <person name="Jackson D.G."/>
            <person name="Latorre A."/>
            <person name="Weiss R.B."/>
            <person name="Heddi A."/>
            <person name="Moya A."/>
            <person name="Dale C."/>
        </authorList>
    </citation>
    <scope>NUCLEOTIDE SEQUENCE [LARGE SCALE GENOMIC DNA]</scope>
    <source>
        <strain evidence="6 7">HS1</strain>
    </source>
</reference>
<evidence type="ECO:0000256" key="3">
    <source>
        <dbReference type="ARBA" id="ARBA00023026"/>
    </source>
</evidence>
<gene>
    <name evidence="6" type="primary">ysaQ</name>
    <name evidence="6" type="ORF">Sant_3189</name>
</gene>
<dbReference type="PANTHER" id="PTHR30034">
    <property type="entry name" value="FLAGELLAR MOTOR SWITCH PROTEIN FLIM"/>
    <property type="match status" value="1"/>
</dbReference>
<evidence type="ECO:0000313" key="6">
    <source>
        <dbReference type="EMBL" id="AHF78186.1"/>
    </source>
</evidence>
<dbReference type="OrthoDB" id="6620871at2"/>
<dbReference type="PANTHER" id="PTHR30034:SF6">
    <property type="entry name" value="YOP PROTEINS TRANSLOCATION PROTEIN Q"/>
    <property type="match status" value="1"/>
</dbReference>
<dbReference type="SUPFAM" id="SSF101801">
    <property type="entry name" value="Surface presentation of antigens (SPOA)"/>
    <property type="match status" value="1"/>
</dbReference>
<evidence type="ECO:0000256" key="2">
    <source>
        <dbReference type="ARBA" id="ARBA00021925"/>
    </source>
</evidence>